<dbReference type="OrthoDB" id="9794206at2"/>
<keyword evidence="2" id="KW-1185">Reference proteome</keyword>
<organism evidence="1 2">
    <name type="scientific">Ephemeroptericola cinctiostellae</name>
    <dbReference type="NCBI Taxonomy" id="2268024"/>
    <lineage>
        <taxon>Bacteria</taxon>
        <taxon>Pseudomonadati</taxon>
        <taxon>Pseudomonadota</taxon>
        <taxon>Betaproteobacteria</taxon>
        <taxon>Burkholderiales</taxon>
        <taxon>Burkholderiaceae</taxon>
        <taxon>Ephemeroptericola</taxon>
    </lineage>
</organism>
<dbReference type="GO" id="GO:0000271">
    <property type="term" value="P:polysaccharide biosynthetic process"/>
    <property type="evidence" value="ECO:0007669"/>
    <property type="project" value="InterPro"/>
</dbReference>
<dbReference type="AlphaFoldDB" id="A0A345D9N8"/>
<dbReference type="EMBL" id="CP031124">
    <property type="protein sequence ID" value="AXF85076.1"/>
    <property type="molecule type" value="Genomic_DNA"/>
</dbReference>
<dbReference type="Pfam" id="PF05159">
    <property type="entry name" value="Capsule_synth"/>
    <property type="match status" value="1"/>
</dbReference>
<sequence length="402" mass="46354">MINNGLTSFKGRRVLLLQGPIGSFFSRLSCDLKHAGVEAVFKINFNGGDFVFYPRGSIQYRGQPKDWPAFFKKFVLEHNVDLIFLFGDCRPAHKIAHAIALELAIEVGVFEEGYIRPNYITLERYGVNGYSQLPKLPEFYKLYAAGRFPKADPVGNTYWHMVRQTMLYYLAASITKPFFGKYKHHRPLSLLEAWPWVKGVWRKQFYRVKERGVQERLTGDLFKKYFFVPLQVHNDSQILSHSQFDTVGEFIEKTVNSFAKHAPSDTYLVIKHHPMDRGYYDYTQLIKNLVGEGELKSRVFYIHDQHLPSLLNAASGVVVVNSTVGLSAVQRHLPVFVEGDSIYKISEITYIGEIDDFWRIAHAFKPNKEIVAGFLKYLIQTTQLNGSFYRGDVNYVNERLPK</sequence>
<evidence type="ECO:0000313" key="1">
    <source>
        <dbReference type="EMBL" id="AXF85076.1"/>
    </source>
</evidence>
<gene>
    <name evidence="1" type="ORF">DTO96_100795</name>
</gene>
<dbReference type="InterPro" id="IPR007833">
    <property type="entry name" value="Capsule_polysaccharide_synth"/>
</dbReference>
<proteinExistence type="predicted"/>
<name>A0A345D9N8_9BURK</name>
<accession>A0A345D9N8</accession>
<evidence type="ECO:0008006" key="3">
    <source>
        <dbReference type="Google" id="ProtNLM"/>
    </source>
</evidence>
<dbReference type="GO" id="GO:0015774">
    <property type="term" value="P:polysaccharide transport"/>
    <property type="evidence" value="ECO:0007669"/>
    <property type="project" value="InterPro"/>
</dbReference>
<dbReference type="CDD" id="cd16441">
    <property type="entry name" value="beta_Kdo_transferase_KpsS"/>
    <property type="match status" value="1"/>
</dbReference>
<evidence type="ECO:0000313" key="2">
    <source>
        <dbReference type="Proteomes" id="UP000252182"/>
    </source>
</evidence>
<protein>
    <recommendedName>
        <fullName evidence="3">Capsule polysaccharide biosynthesis protein</fullName>
    </recommendedName>
</protein>
<reference evidence="2" key="1">
    <citation type="submission" date="2018-07" db="EMBL/GenBank/DDBJ databases">
        <authorList>
            <person name="Kim H."/>
        </authorList>
    </citation>
    <scope>NUCLEOTIDE SEQUENCE [LARGE SCALE GENOMIC DNA]</scope>
    <source>
        <strain evidence="2">F02</strain>
    </source>
</reference>
<dbReference type="Proteomes" id="UP000252182">
    <property type="component" value="Chromosome"/>
</dbReference>
<dbReference type="KEGG" id="hyf:DTO96_100795"/>